<feature type="non-terminal residue" evidence="2">
    <location>
        <position position="158"/>
    </location>
</feature>
<dbReference type="PANTHER" id="PTHR31968:SF4">
    <property type="entry name" value="SERINE_ARGININE-RELATED PROTEIN 53"/>
    <property type="match status" value="1"/>
</dbReference>
<reference evidence="2" key="1">
    <citation type="journal article" date="2021" name="Cell">
        <title>Tracing the genetic footprints of vertebrate landing in non-teleost ray-finned fishes.</title>
        <authorList>
            <person name="Bi X."/>
            <person name="Wang K."/>
            <person name="Yang L."/>
            <person name="Pan H."/>
            <person name="Jiang H."/>
            <person name="Wei Q."/>
            <person name="Fang M."/>
            <person name="Yu H."/>
            <person name="Zhu C."/>
            <person name="Cai Y."/>
            <person name="He Y."/>
            <person name="Gan X."/>
            <person name="Zeng H."/>
            <person name="Yu D."/>
            <person name="Zhu Y."/>
            <person name="Jiang H."/>
            <person name="Qiu Q."/>
            <person name="Yang H."/>
            <person name="Zhang Y.E."/>
            <person name="Wang W."/>
            <person name="Zhu M."/>
            <person name="He S."/>
            <person name="Zhang G."/>
        </authorList>
    </citation>
    <scope>NUCLEOTIDE SEQUENCE</scope>
    <source>
        <strain evidence="2">Allg_001</strain>
    </source>
</reference>
<keyword evidence="3" id="KW-1185">Reference proteome</keyword>
<evidence type="ECO:0000313" key="2">
    <source>
        <dbReference type="EMBL" id="MBN3324570.1"/>
    </source>
</evidence>
<feature type="compositionally biased region" description="Basic and acidic residues" evidence="1">
    <location>
        <begin position="34"/>
        <end position="47"/>
    </location>
</feature>
<sequence length="158" mass="18154">MAELQSRKSILLDLIAIIHKTILLAKTDEVLKAKEKKDEEARRKKEEEDTSLPDQVKRIKAIEAIESDSFVAQAFKSSRDGKKVVETVETKQDPESVDLPRLESEHHEVSSIPTSIRYQENDSLAHPNLFIDKAEAEEMWLYRLMTLRQERLMGSPVP</sequence>
<dbReference type="GO" id="GO:0005737">
    <property type="term" value="C:cytoplasm"/>
    <property type="evidence" value="ECO:0007669"/>
    <property type="project" value="TreeGrafter"/>
</dbReference>
<proteinExistence type="predicted"/>
<dbReference type="GO" id="GO:0005634">
    <property type="term" value="C:nucleus"/>
    <property type="evidence" value="ECO:0007669"/>
    <property type="project" value="TreeGrafter"/>
</dbReference>
<accession>A0A8J7P8K2</accession>
<protein>
    <submittedName>
        <fullName evidence="2">RSRC1 protein</fullName>
    </submittedName>
</protein>
<dbReference type="InterPro" id="IPR034604">
    <property type="entry name" value="SRRP53"/>
</dbReference>
<evidence type="ECO:0000313" key="3">
    <source>
        <dbReference type="Proteomes" id="UP000736164"/>
    </source>
</evidence>
<dbReference type="PANTHER" id="PTHR31968">
    <property type="entry name" value="SERINE/ARGININE-RELATED PROTEIN 53"/>
    <property type="match status" value="1"/>
</dbReference>
<feature type="non-terminal residue" evidence="2">
    <location>
        <position position="1"/>
    </location>
</feature>
<evidence type="ECO:0000256" key="1">
    <source>
        <dbReference type="SAM" id="MobiDB-lite"/>
    </source>
</evidence>
<dbReference type="Proteomes" id="UP000736164">
    <property type="component" value="Unassembled WGS sequence"/>
</dbReference>
<organism evidence="2 3">
    <name type="scientific">Atractosteus spatula</name>
    <name type="common">Alligator gar</name>
    <name type="synonym">Lepisosteus spatula</name>
    <dbReference type="NCBI Taxonomy" id="7917"/>
    <lineage>
        <taxon>Eukaryota</taxon>
        <taxon>Metazoa</taxon>
        <taxon>Chordata</taxon>
        <taxon>Craniata</taxon>
        <taxon>Vertebrata</taxon>
        <taxon>Euteleostomi</taxon>
        <taxon>Actinopterygii</taxon>
        <taxon>Neopterygii</taxon>
        <taxon>Holostei</taxon>
        <taxon>Semionotiformes</taxon>
        <taxon>Lepisosteidae</taxon>
        <taxon>Atractosteus</taxon>
    </lineage>
</organism>
<dbReference type="EMBL" id="JAAWVO010071130">
    <property type="protein sequence ID" value="MBN3324570.1"/>
    <property type="molecule type" value="Genomic_DNA"/>
</dbReference>
<dbReference type="AlphaFoldDB" id="A0A8J7P8K2"/>
<feature type="region of interest" description="Disordered" evidence="1">
    <location>
        <begin position="34"/>
        <end position="53"/>
    </location>
</feature>
<gene>
    <name evidence="2" type="primary">Rsrc1</name>
    <name evidence="2" type="ORF">GTO95_0015969</name>
</gene>
<comment type="caution">
    <text evidence="2">The sequence shown here is derived from an EMBL/GenBank/DDBJ whole genome shotgun (WGS) entry which is preliminary data.</text>
</comment>
<dbReference type="GO" id="GO:0000380">
    <property type="term" value="P:alternative mRNA splicing, via spliceosome"/>
    <property type="evidence" value="ECO:0007669"/>
    <property type="project" value="InterPro"/>
</dbReference>
<name>A0A8J7P8K2_ATRSP</name>